<proteinExistence type="predicted"/>
<evidence type="ECO:0000313" key="1">
    <source>
        <dbReference type="EMBL" id="JAD80418.1"/>
    </source>
</evidence>
<reference evidence="1" key="2">
    <citation type="journal article" date="2015" name="Data Brief">
        <title>Shoot transcriptome of the giant reed, Arundo donax.</title>
        <authorList>
            <person name="Barrero R.A."/>
            <person name="Guerrero F.D."/>
            <person name="Moolhuijzen P."/>
            <person name="Goolsby J.A."/>
            <person name="Tidwell J."/>
            <person name="Bellgard S.E."/>
            <person name="Bellgard M.I."/>
        </authorList>
    </citation>
    <scope>NUCLEOTIDE SEQUENCE</scope>
    <source>
        <tissue evidence="1">Shoot tissue taken approximately 20 cm above the soil surface</tissue>
    </source>
</reference>
<name>A0A0A9D163_ARUDO</name>
<sequence>MILDYLYQIEFYGDFDGSFHKSLDLEIDLSAALLGRRSHRSMELYFGQLLTILKTATFILQLNIRHAIVYFQLLIALPYS</sequence>
<dbReference type="EMBL" id="GBRH01217477">
    <property type="protein sequence ID" value="JAD80418.1"/>
    <property type="molecule type" value="Transcribed_RNA"/>
</dbReference>
<reference evidence="1" key="1">
    <citation type="submission" date="2014-09" db="EMBL/GenBank/DDBJ databases">
        <authorList>
            <person name="Magalhaes I.L.F."/>
            <person name="Oliveira U."/>
            <person name="Santos F.R."/>
            <person name="Vidigal T.H.D.A."/>
            <person name="Brescovit A.D."/>
            <person name="Santos A.J."/>
        </authorList>
    </citation>
    <scope>NUCLEOTIDE SEQUENCE</scope>
    <source>
        <tissue evidence="1">Shoot tissue taken approximately 20 cm above the soil surface</tissue>
    </source>
</reference>
<dbReference type="Gene3D" id="3.40.30.10">
    <property type="entry name" value="Glutaredoxin"/>
    <property type="match status" value="1"/>
</dbReference>
<organism evidence="1">
    <name type="scientific">Arundo donax</name>
    <name type="common">Giant reed</name>
    <name type="synonym">Donax arundinaceus</name>
    <dbReference type="NCBI Taxonomy" id="35708"/>
    <lineage>
        <taxon>Eukaryota</taxon>
        <taxon>Viridiplantae</taxon>
        <taxon>Streptophyta</taxon>
        <taxon>Embryophyta</taxon>
        <taxon>Tracheophyta</taxon>
        <taxon>Spermatophyta</taxon>
        <taxon>Magnoliopsida</taxon>
        <taxon>Liliopsida</taxon>
        <taxon>Poales</taxon>
        <taxon>Poaceae</taxon>
        <taxon>PACMAD clade</taxon>
        <taxon>Arundinoideae</taxon>
        <taxon>Arundineae</taxon>
        <taxon>Arundo</taxon>
    </lineage>
</organism>
<dbReference type="AlphaFoldDB" id="A0A0A9D163"/>
<protein>
    <submittedName>
        <fullName evidence="1">Uncharacterized protein</fullName>
    </submittedName>
</protein>
<accession>A0A0A9D163</accession>